<dbReference type="InterPro" id="IPR049712">
    <property type="entry name" value="Poly_export"/>
</dbReference>
<keyword evidence="7" id="KW-0732">Signal</keyword>
<dbReference type="GO" id="GO:0015159">
    <property type="term" value="F:polysaccharide transmembrane transporter activity"/>
    <property type="evidence" value="ECO:0007669"/>
    <property type="project" value="InterPro"/>
</dbReference>
<evidence type="ECO:0000259" key="16">
    <source>
        <dbReference type="Pfam" id="PF22461"/>
    </source>
</evidence>
<evidence type="ECO:0000259" key="15">
    <source>
        <dbReference type="Pfam" id="PF02563"/>
    </source>
</evidence>
<dbReference type="GO" id="GO:0015288">
    <property type="term" value="F:porin activity"/>
    <property type="evidence" value="ECO:0007669"/>
    <property type="project" value="UniProtKB-KW"/>
</dbReference>
<dbReference type="Pfam" id="PF22461">
    <property type="entry name" value="SLBB_2"/>
    <property type="match status" value="1"/>
</dbReference>
<evidence type="ECO:0000256" key="5">
    <source>
        <dbReference type="ARBA" id="ARBA00022597"/>
    </source>
</evidence>
<evidence type="ECO:0000256" key="8">
    <source>
        <dbReference type="ARBA" id="ARBA00023047"/>
    </source>
</evidence>
<keyword evidence="11" id="KW-0472">Membrane</keyword>
<keyword evidence="4" id="KW-1134">Transmembrane beta strand</keyword>
<comment type="similarity">
    <text evidence="2">Belongs to the BexD/CtrA/VexA family.</text>
</comment>
<accession>A0A1J5ECY2</accession>
<gene>
    <name evidence="17" type="ORF">AUJ95_02670</name>
</gene>
<comment type="subcellular location">
    <subcellularLocation>
        <location evidence="1">Cell outer membrane</location>
        <topology evidence="1">Multi-pass membrane protein</topology>
    </subcellularLocation>
</comment>
<dbReference type="GO" id="GO:0006811">
    <property type="term" value="P:monoatomic ion transport"/>
    <property type="evidence" value="ECO:0007669"/>
    <property type="project" value="UniProtKB-KW"/>
</dbReference>
<dbReference type="GO" id="GO:0009279">
    <property type="term" value="C:cell outer membrane"/>
    <property type="evidence" value="ECO:0007669"/>
    <property type="project" value="UniProtKB-SubCell"/>
</dbReference>
<dbReference type="InterPro" id="IPR003715">
    <property type="entry name" value="Poly_export_N"/>
</dbReference>
<evidence type="ECO:0000256" key="1">
    <source>
        <dbReference type="ARBA" id="ARBA00004571"/>
    </source>
</evidence>
<sequence length="229" mass="25360">MKLQKIIILGLVLFFLGVSSISFAQEGSSYLLGPEDIIRVVVWENPDMSGEFKVDPAGNITQLILGDIKVEGLTIVELEKILYEKLSKYIETPKITITILGYFSKKVYILGEVRQPGKFPIGGEYITIREAVLKAGLPTKNADLKRVKIITPGKPQPVTKIINLYNILYKGNMEKDIKLDSGDIVYVPMALVPRITDTLGQISSPFMQYLSLSNLFDSVFGKNSGSATK</sequence>
<keyword evidence="5" id="KW-0762">Sugar transport</keyword>
<evidence type="ECO:0000313" key="18">
    <source>
        <dbReference type="Proteomes" id="UP000183085"/>
    </source>
</evidence>
<evidence type="ECO:0000256" key="13">
    <source>
        <dbReference type="ARBA" id="ARBA00023237"/>
    </source>
</evidence>
<protein>
    <submittedName>
        <fullName evidence="17">Uncharacterized protein</fullName>
    </submittedName>
</protein>
<dbReference type="InterPro" id="IPR054765">
    <property type="entry name" value="SLBB_dom"/>
</dbReference>
<evidence type="ECO:0000256" key="9">
    <source>
        <dbReference type="ARBA" id="ARBA00023065"/>
    </source>
</evidence>
<evidence type="ECO:0000256" key="2">
    <source>
        <dbReference type="ARBA" id="ARBA00009450"/>
    </source>
</evidence>
<evidence type="ECO:0000256" key="12">
    <source>
        <dbReference type="ARBA" id="ARBA00023139"/>
    </source>
</evidence>
<name>A0A1J5ECY2_9BACT</name>
<dbReference type="STRING" id="1817895.AUJ95_02670"/>
<feature type="domain" description="Polysaccharide export protein N-terminal" evidence="15">
    <location>
        <begin position="25"/>
        <end position="99"/>
    </location>
</feature>
<keyword evidence="6" id="KW-0812">Transmembrane</keyword>
<dbReference type="Pfam" id="PF02563">
    <property type="entry name" value="Poly_export"/>
    <property type="match status" value="1"/>
</dbReference>
<evidence type="ECO:0000256" key="4">
    <source>
        <dbReference type="ARBA" id="ARBA00022452"/>
    </source>
</evidence>
<evidence type="ECO:0000256" key="3">
    <source>
        <dbReference type="ARBA" id="ARBA00022448"/>
    </source>
</evidence>
<evidence type="ECO:0000256" key="14">
    <source>
        <dbReference type="ARBA" id="ARBA00023288"/>
    </source>
</evidence>
<dbReference type="AlphaFoldDB" id="A0A1J5ECY2"/>
<dbReference type="Proteomes" id="UP000183085">
    <property type="component" value="Unassembled WGS sequence"/>
</dbReference>
<keyword evidence="9" id="KW-0406">Ion transport</keyword>
<reference evidence="17 18" key="1">
    <citation type="journal article" date="2016" name="Environ. Microbiol.">
        <title>Genomic resolution of a cold subsurface aquifer community provides metabolic insights for novel microbes adapted to high CO concentrations.</title>
        <authorList>
            <person name="Probst A.J."/>
            <person name="Castelle C.J."/>
            <person name="Singh A."/>
            <person name="Brown C.T."/>
            <person name="Anantharaman K."/>
            <person name="Sharon I."/>
            <person name="Hug L.A."/>
            <person name="Burstein D."/>
            <person name="Emerson J.B."/>
            <person name="Thomas B.C."/>
            <person name="Banfield J.F."/>
        </authorList>
    </citation>
    <scope>NUCLEOTIDE SEQUENCE [LARGE SCALE GENOMIC DNA]</scope>
    <source>
        <strain evidence="17">CG2_30_40_21</strain>
    </source>
</reference>
<keyword evidence="12" id="KW-0564">Palmitate</keyword>
<keyword evidence="8" id="KW-0625">Polysaccharide transport</keyword>
<dbReference type="EMBL" id="MNYI01000068">
    <property type="protein sequence ID" value="OIP41879.1"/>
    <property type="molecule type" value="Genomic_DNA"/>
</dbReference>
<dbReference type="GO" id="GO:0046930">
    <property type="term" value="C:pore complex"/>
    <property type="evidence" value="ECO:0007669"/>
    <property type="project" value="UniProtKB-KW"/>
</dbReference>
<evidence type="ECO:0000256" key="11">
    <source>
        <dbReference type="ARBA" id="ARBA00023136"/>
    </source>
</evidence>
<feature type="domain" description="SLBB" evidence="16">
    <location>
        <begin position="105"/>
        <end position="187"/>
    </location>
</feature>
<evidence type="ECO:0000256" key="10">
    <source>
        <dbReference type="ARBA" id="ARBA00023114"/>
    </source>
</evidence>
<comment type="caution">
    <text evidence="17">The sequence shown here is derived from an EMBL/GenBank/DDBJ whole genome shotgun (WGS) entry which is preliminary data.</text>
</comment>
<keyword evidence="10" id="KW-0626">Porin</keyword>
<dbReference type="PANTHER" id="PTHR33619">
    <property type="entry name" value="POLYSACCHARIDE EXPORT PROTEIN GFCE-RELATED"/>
    <property type="match status" value="1"/>
</dbReference>
<keyword evidence="3" id="KW-0813">Transport</keyword>
<keyword evidence="13" id="KW-0998">Cell outer membrane</keyword>
<organism evidence="17 18">
    <name type="scientific">Candidatus Desantisbacteria bacterium CG2_30_40_21</name>
    <dbReference type="NCBI Taxonomy" id="1817895"/>
    <lineage>
        <taxon>Bacteria</taxon>
        <taxon>Candidatus Desantisiibacteriota</taxon>
    </lineage>
</organism>
<evidence type="ECO:0000256" key="7">
    <source>
        <dbReference type="ARBA" id="ARBA00022729"/>
    </source>
</evidence>
<proteinExistence type="inferred from homology"/>
<evidence type="ECO:0000256" key="6">
    <source>
        <dbReference type="ARBA" id="ARBA00022692"/>
    </source>
</evidence>
<dbReference type="Gene3D" id="3.30.1950.10">
    <property type="entry name" value="wza like domain"/>
    <property type="match status" value="1"/>
</dbReference>
<dbReference type="PANTHER" id="PTHR33619:SF3">
    <property type="entry name" value="POLYSACCHARIDE EXPORT PROTEIN GFCE-RELATED"/>
    <property type="match status" value="1"/>
</dbReference>
<keyword evidence="14" id="KW-0449">Lipoprotein</keyword>
<evidence type="ECO:0000313" key="17">
    <source>
        <dbReference type="EMBL" id="OIP41879.1"/>
    </source>
</evidence>
<dbReference type="Gene3D" id="3.10.560.10">
    <property type="entry name" value="Outer membrane lipoprotein wza domain like"/>
    <property type="match status" value="2"/>
</dbReference>